<evidence type="ECO:0000256" key="1">
    <source>
        <dbReference type="ARBA" id="ARBA00004956"/>
    </source>
</evidence>
<dbReference type="GO" id="GO:0016743">
    <property type="term" value="F:carboxyl- or carbamoyltransferase activity"/>
    <property type="evidence" value="ECO:0007669"/>
    <property type="project" value="InterPro"/>
</dbReference>
<keyword evidence="9" id="KW-0275">Fatty acid biosynthesis</keyword>
<keyword evidence="4 12" id="KW-0808">Transferase</keyword>
<sequence>MRARIGYIGQGTGGGALAMMPADRIIAMERGWLSPLPPEGASAIVYKDGSHARELSELQRVGAQEMLQDGIIHRIVAEPADPAAEPEEFARCAVAAITEELREVAAEKDHWKAGLRP</sequence>
<dbReference type="SUPFAM" id="SSF52096">
    <property type="entry name" value="ClpP/crotonase"/>
    <property type="match status" value="1"/>
</dbReference>
<organism evidence="12">
    <name type="scientific">bioreactor metagenome</name>
    <dbReference type="NCBI Taxonomy" id="1076179"/>
    <lineage>
        <taxon>unclassified sequences</taxon>
        <taxon>metagenomes</taxon>
        <taxon>ecological metagenomes</taxon>
    </lineage>
</organism>
<dbReference type="PANTHER" id="PTHR42853">
    <property type="entry name" value="ACETYL-COENZYME A CARBOXYLASE CARBOXYL TRANSFERASE SUBUNIT ALPHA"/>
    <property type="match status" value="1"/>
</dbReference>
<dbReference type="InterPro" id="IPR001095">
    <property type="entry name" value="Acetyl_CoA_COase_a_su"/>
</dbReference>
<feature type="domain" description="CoA carboxyltransferase C-terminal" evidence="11">
    <location>
        <begin position="1"/>
        <end position="103"/>
    </location>
</feature>
<evidence type="ECO:0000256" key="5">
    <source>
        <dbReference type="ARBA" id="ARBA00022741"/>
    </source>
</evidence>
<evidence type="ECO:0000256" key="3">
    <source>
        <dbReference type="ARBA" id="ARBA00022516"/>
    </source>
</evidence>
<evidence type="ECO:0000313" key="12">
    <source>
        <dbReference type="EMBL" id="MPM65787.1"/>
    </source>
</evidence>
<evidence type="ECO:0000256" key="7">
    <source>
        <dbReference type="ARBA" id="ARBA00022840"/>
    </source>
</evidence>
<comment type="caution">
    <text evidence="12">The sequence shown here is derived from an EMBL/GenBank/DDBJ whole genome shotgun (WGS) entry which is preliminary data.</text>
</comment>
<evidence type="ECO:0000256" key="10">
    <source>
        <dbReference type="ARBA" id="ARBA00049152"/>
    </source>
</evidence>
<keyword evidence="7" id="KW-0067">ATP-binding</keyword>
<evidence type="ECO:0000256" key="9">
    <source>
        <dbReference type="ARBA" id="ARBA00023160"/>
    </source>
</evidence>
<evidence type="ECO:0000256" key="6">
    <source>
        <dbReference type="ARBA" id="ARBA00022832"/>
    </source>
</evidence>
<dbReference type="GO" id="GO:0003989">
    <property type="term" value="F:acetyl-CoA carboxylase activity"/>
    <property type="evidence" value="ECO:0007669"/>
    <property type="project" value="InterPro"/>
</dbReference>
<comment type="pathway">
    <text evidence="1">Lipid metabolism; malonyl-CoA biosynthesis; malonyl-CoA from acetyl-CoA: step 1/1.</text>
</comment>
<dbReference type="PROSITE" id="PS50989">
    <property type="entry name" value="COA_CT_CTER"/>
    <property type="match status" value="1"/>
</dbReference>
<evidence type="ECO:0000256" key="8">
    <source>
        <dbReference type="ARBA" id="ARBA00023098"/>
    </source>
</evidence>
<evidence type="ECO:0000256" key="4">
    <source>
        <dbReference type="ARBA" id="ARBA00022679"/>
    </source>
</evidence>
<dbReference type="GO" id="GO:0009317">
    <property type="term" value="C:acetyl-CoA carboxylase complex"/>
    <property type="evidence" value="ECO:0007669"/>
    <property type="project" value="InterPro"/>
</dbReference>
<comment type="catalytic activity">
    <reaction evidence="10">
        <text>N(6)-carboxybiotinyl-L-lysyl-[protein] + acetyl-CoA = N(6)-biotinyl-L-lysyl-[protein] + malonyl-CoA</text>
        <dbReference type="Rhea" id="RHEA:54728"/>
        <dbReference type="Rhea" id="RHEA-COMP:10505"/>
        <dbReference type="Rhea" id="RHEA-COMP:10506"/>
        <dbReference type="ChEBI" id="CHEBI:57288"/>
        <dbReference type="ChEBI" id="CHEBI:57384"/>
        <dbReference type="ChEBI" id="CHEBI:83144"/>
        <dbReference type="ChEBI" id="CHEBI:83145"/>
        <dbReference type="EC" id="2.1.3.15"/>
    </reaction>
</comment>
<dbReference type="EMBL" id="VSSQ01020716">
    <property type="protein sequence ID" value="MPM65787.1"/>
    <property type="molecule type" value="Genomic_DNA"/>
</dbReference>
<dbReference type="Pfam" id="PF03255">
    <property type="entry name" value="ACCA"/>
    <property type="match status" value="1"/>
</dbReference>
<dbReference type="Gene3D" id="3.90.226.10">
    <property type="entry name" value="2-enoyl-CoA Hydratase, Chain A, domain 1"/>
    <property type="match status" value="1"/>
</dbReference>
<proteinExistence type="predicted"/>
<keyword evidence="3" id="KW-0444">Lipid biosynthesis</keyword>
<gene>
    <name evidence="12" type="primary">accD3_1</name>
    <name evidence="12" type="ORF">SDC9_112689</name>
</gene>
<dbReference type="AlphaFoldDB" id="A0A645BKE2"/>
<dbReference type="GO" id="GO:0005524">
    <property type="term" value="F:ATP binding"/>
    <property type="evidence" value="ECO:0007669"/>
    <property type="project" value="UniProtKB-KW"/>
</dbReference>
<keyword evidence="5" id="KW-0547">Nucleotide-binding</keyword>
<reference evidence="12" key="1">
    <citation type="submission" date="2019-08" db="EMBL/GenBank/DDBJ databases">
        <authorList>
            <person name="Kucharzyk K."/>
            <person name="Murdoch R.W."/>
            <person name="Higgins S."/>
            <person name="Loffler F."/>
        </authorList>
    </citation>
    <scope>NUCLEOTIDE SEQUENCE</scope>
</reference>
<keyword evidence="6" id="KW-0276">Fatty acid metabolism</keyword>
<dbReference type="InterPro" id="IPR029045">
    <property type="entry name" value="ClpP/crotonase-like_dom_sf"/>
</dbReference>
<evidence type="ECO:0000256" key="2">
    <source>
        <dbReference type="ARBA" id="ARBA00011883"/>
    </source>
</evidence>
<protein>
    <recommendedName>
        <fullName evidence="2">acetyl-CoA carboxytransferase</fullName>
        <ecNumber evidence="2">2.1.3.15</ecNumber>
    </recommendedName>
</protein>
<dbReference type="EC" id="2.1.3.15" evidence="2"/>
<dbReference type="PANTHER" id="PTHR42853:SF3">
    <property type="entry name" value="ACETYL-COENZYME A CARBOXYLASE CARBOXYL TRANSFERASE SUBUNIT ALPHA, CHLOROPLASTIC"/>
    <property type="match status" value="1"/>
</dbReference>
<accession>A0A645BKE2</accession>
<dbReference type="InterPro" id="IPR011763">
    <property type="entry name" value="COA_CT_C"/>
</dbReference>
<evidence type="ECO:0000259" key="11">
    <source>
        <dbReference type="PROSITE" id="PS50989"/>
    </source>
</evidence>
<keyword evidence="8" id="KW-0443">Lipid metabolism</keyword>
<name>A0A645BKE2_9ZZZZ</name>
<dbReference type="GO" id="GO:0006633">
    <property type="term" value="P:fatty acid biosynthetic process"/>
    <property type="evidence" value="ECO:0007669"/>
    <property type="project" value="UniProtKB-KW"/>
</dbReference>
<keyword evidence="12" id="KW-0436">Ligase</keyword>